<dbReference type="Pfam" id="PF00561">
    <property type="entry name" value="Abhydrolase_1"/>
    <property type="match status" value="1"/>
</dbReference>
<dbReference type="Gene3D" id="3.40.50.1820">
    <property type="entry name" value="alpha/beta hydrolase"/>
    <property type="match status" value="1"/>
</dbReference>
<evidence type="ECO:0000313" key="2">
    <source>
        <dbReference type="EMBL" id="UWM55493.1"/>
    </source>
</evidence>
<protein>
    <submittedName>
        <fullName evidence="2">Alpha/beta hydrolase</fullName>
    </submittedName>
</protein>
<dbReference type="GO" id="GO:0016787">
    <property type="term" value="F:hydrolase activity"/>
    <property type="evidence" value="ECO:0007669"/>
    <property type="project" value="UniProtKB-KW"/>
</dbReference>
<sequence length="285" mass="31454">MSRSAVDPVDHETWSAAQEETEVRVDGHDLTVAYRDAGPEDGKPLVFLHGIPTWSYLWRRVAPAFEDERRVVVPDMLGYGNSQGGDGFDRSIRAQEHMLQALVEDLELGVVDLVAHDIGGGVALRYTAHHPDRVEDLVCSNAVCYDSWPVEFVNGLGLPETAAMEPDELEPKLDFAFGDGLVTDDPDPAFVAGMKAPWMREDGPLNLSRAAVATNTNHTTEIPYEHIDSRVLCLWGEDDVMQPLAWGERLADDLDGTVETVSPAYHWVVEDQPDAYVDALASFLV</sequence>
<dbReference type="KEGG" id="ssai:N0B31_04215"/>
<dbReference type="InterPro" id="IPR050266">
    <property type="entry name" value="AB_hydrolase_sf"/>
</dbReference>
<accession>A0A9E7R6A3</accession>
<dbReference type="RefSeq" id="WP_260594593.1">
    <property type="nucleotide sequence ID" value="NZ_CP104003.1"/>
</dbReference>
<dbReference type="PANTHER" id="PTHR43798:SF24">
    <property type="entry name" value="CIS-3-ALKYL-4-ALKYLOXETAN-2-ONE DECARBOXYLASE"/>
    <property type="match status" value="1"/>
</dbReference>
<keyword evidence="2" id="KW-0378">Hydrolase</keyword>
<proteinExistence type="predicted"/>
<dbReference type="EMBL" id="CP104003">
    <property type="protein sequence ID" value="UWM55493.1"/>
    <property type="molecule type" value="Genomic_DNA"/>
</dbReference>
<keyword evidence="3" id="KW-1185">Reference proteome</keyword>
<dbReference type="GO" id="GO:0016020">
    <property type="term" value="C:membrane"/>
    <property type="evidence" value="ECO:0007669"/>
    <property type="project" value="TreeGrafter"/>
</dbReference>
<gene>
    <name evidence="2" type="ORF">N0B31_04215</name>
</gene>
<organism evidence="2 3">
    <name type="scientific">Salinirubellus salinus</name>
    <dbReference type="NCBI Taxonomy" id="1364945"/>
    <lineage>
        <taxon>Archaea</taxon>
        <taxon>Methanobacteriati</taxon>
        <taxon>Methanobacteriota</taxon>
        <taxon>Stenosarchaea group</taxon>
        <taxon>Halobacteria</taxon>
        <taxon>Halobacteriales</taxon>
        <taxon>Natronomonadaceae</taxon>
        <taxon>Salinirubellus</taxon>
    </lineage>
</organism>
<dbReference type="AlphaFoldDB" id="A0A9E7R6A3"/>
<dbReference type="PRINTS" id="PR00111">
    <property type="entry name" value="ABHYDROLASE"/>
</dbReference>
<reference evidence="2" key="1">
    <citation type="submission" date="2022-09" db="EMBL/GenBank/DDBJ databases">
        <title>Diverse halophilic archaea isolated from saline environments.</title>
        <authorList>
            <person name="Cui H.-L."/>
        </authorList>
    </citation>
    <scope>NUCLEOTIDE SEQUENCE</scope>
    <source>
        <strain evidence="2">ZS-35-S2</strain>
    </source>
</reference>
<name>A0A9E7R6A3_9EURY</name>
<dbReference type="GeneID" id="74941599"/>
<evidence type="ECO:0000313" key="3">
    <source>
        <dbReference type="Proteomes" id="UP001057580"/>
    </source>
</evidence>
<dbReference type="SUPFAM" id="SSF53474">
    <property type="entry name" value="alpha/beta-Hydrolases"/>
    <property type="match status" value="1"/>
</dbReference>
<dbReference type="InterPro" id="IPR029058">
    <property type="entry name" value="AB_hydrolase_fold"/>
</dbReference>
<dbReference type="Proteomes" id="UP001057580">
    <property type="component" value="Chromosome"/>
</dbReference>
<dbReference type="PANTHER" id="PTHR43798">
    <property type="entry name" value="MONOACYLGLYCEROL LIPASE"/>
    <property type="match status" value="1"/>
</dbReference>
<evidence type="ECO:0000259" key="1">
    <source>
        <dbReference type="Pfam" id="PF00561"/>
    </source>
</evidence>
<dbReference type="InterPro" id="IPR000073">
    <property type="entry name" value="AB_hydrolase_1"/>
</dbReference>
<feature type="domain" description="AB hydrolase-1" evidence="1">
    <location>
        <begin position="43"/>
        <end position="271"/>
    </location>
</feature>